<feature type="transmembrane region" description="Helical" evidence="1">
    <location>
        <begin position="475"/>
        <end position="494"/>
    </location>
</feature>
<keyword evidence="1" id="KW-0472">Membrane</keyword>
<feature type="transmembrane region" description="Helical" evidence="1">
    <location>
        <begin position="534"/>
        <end position="556"/>
    </location>
</feature>
<protein>
    <recommendedName>
        <fullName evidence="4">Patatin-like phospholipase</fullName>
    </recommendedName>
</protein>
<reference evidence="2 3" key="1">
    <citation type="submission" date="2023-09" db="EMBL/GenBank/DDBJ databases">
        <title>Novel taxa isolated from Blanes Bay.</title>
        <authorList>
            <person name="Rey-Velasco X."/>
            <person name="Lucena T."/>
        </authorList>
    </citation>
    <scope>NUCLEOTIDE SEQUENCE [LARGE SCALE GENOMIC DNA]</scope>
    <source>
        <strain evidence="2 3">S334</strain>
    </source>
</reference>
<evidence type="ECO:0000313" key="2">
    <source>
        <dbReference type="EMBL" id="MDT7827762.1"/>
    </source>
</evidence>
<comment type="caution">
    <text evidence="2">The sequence shown here is derived from an EMBL/GenBank/DDBJ whole genome shotgun (WGS) entry which is preliminary data.</text>
</comment>
<feature type="transmembrane region" description="Helical" evidence="1">
    <location>
        <begin position="365"/>
        <end position="383"/>
    </location>
</feature>
<evidence type="ECO:0000313" key="3">
    <source>
        <dbReference type="Proteomes" id="UP001250656"/>
    </source>
</evidence>
<name>A0ABU3L2V8_9FLAO</name>
<keyword evidence="3" id="KW-1185">Reference proteome</keyword>
<proteinExistence type="predicted"/>
<feature type="transmembrane region" description="Helical" evidence="1">
    <location>
        <begin position="500"/>
        <end position="522"/>
    </location>
</feature>
<keyword evidence="1" id="KW-0812">Transmembrane</keyword>
<keyword evidence="1" id="KW-1133">Transmembrane helix</keyword>
<evidence type="ECO:0008006" key="4">
    <source>
        <dbReference type="Google" id="ProtNLM"/>
    </source>
</evidence>
<feature type="transmembrane region" description="Helical" evidence="1">
    <location>
        <begin position="135"/>
        <end position="155"/>
    </location>
</feature>
<feature type="transmembrane region" description="Helical" evidence="1">
    <location>
        <begin position="309"/>
        <end position="326"/>
    </location>
</feature>
<accession>A0ABU3L2V8</accession>
<dbReference type="RefSeq" id="WP_314012825.1">
    <property type="nucleotide sequence ID" value="NZ_JAVTTP010000001.1"/>
</dbReference>
<dbReference type="EMBL" id="JAVTTP010000001">
    <property type="protein sequence ID" value="MDT7827762.1"/>
    <property type="molecule type" value="Genomic_DNA"/>
</dbReference>
<dbReference type="Proteomes" id="UP001250656">
    <property type="component" value="Unassembled WGS sequence"/>
</dbReference>
<feature type="transmembrane region" description="Helical" evidence="1">
    <location>
        <begin position="285"/>
        <end position="303"/>
    </location>
</feature>
<sequence>MLNKWFNQGVNFLIAVWILLSFLILVCNGFFWINDYISSPQHGLFENFDAVSDIIRKEGLISYRLYFLLDFAWGLYLLLIIGYSVKDKNDNSLLNYREYSTSASKFYLFFASLAFLLDCMEGISYLFFWGRFLEAIYIGKMLAYSVCLSFLLYWLLKRFFLPHFKSLLRFVWTSLFSILFLVVIYLLITMMPQGGTIIVDLFYSPGNIVILFFLLAFLAIMISHYPVYADIWMNGDNTCVSLEMDEKLRVFGFGIIYYKRIAGKNSGNRSYDNEMVKAMRRSLGILLYVAVFNILFSVISQFFEVQFDVLSLTVFIAVVTLFLYYLEGKKYDSWKEKLTNKELSEAVKRKTVNEIVFYVTWFPKYFVISTVMVMVTAMCAYFLQWDRWTIVLFLIALGLQLFLYIMFKIARTFFKYVYRWKTLKTEYKEMYSEDIMSIFEKYDPNATRGETAVGKFIGKFSDNVRYLRLMQISGLLSLFALIVANTIFAVATFFNPLVIILLYIIFFYSLFVIIFKHVLYYHRSSENTFEGRNFFRYGIPLAFFLLLGFMVFTSLFPNDLHQLSLVNRKTPEPLPYESFLNSMTRDSTQVGPKNYFLVGSYGGGLKANLWNLLLLNRLENASNEAFLKRTLVLSGVSGGAVGIGNFASLLHEQKDSLAIAKGIEKIGRSNVLSNELTYLLGRDLLREYWPWCNYEGKDRSYKSMEQHAKNTGMEAYNTIAFDEYWQDVYESRDSTFPALIINTTAVSGQQGLAVSVQFPTNTFAGARIINVFKDSLSDKTLTYFGAISTTNRFPFFSPTAKIPTKGSYLDGGYFDNSGMLSTLEVFDAIVRDTTTSFAPQINPVFINIINSEDFYVAQKVKEYGLEPKRINDASEIGSIIGTIASIDKFPRFVLEKIRARGYAVELIMMPHKLSYEKIKNSLNGEVPEPLALMDSIKKHNDSIDAALRDYEHYDLAKWGVIEPPLARLLSEPAVRYQEAMIKEHASVKNTLQRILDDYIPTEEIIDTLFQQKAKRRAVSKYKKKEKN</sequence>
<feature type="transmembrane region" description="Helical" evidence="1">
    <location>
        <begin position="12"/>
        <end position="33"/>
    </location>
</feature>
<gene>
    <name evidence="2" type="ORF">RQM65_03670</name>
</gene>
<feature type="transmembrane region" description="Helical" evidence="1">
    <location>
        <begin position="106"/>
        <end position="129"/>
    </location>
</feature>
<feature type="transmembrane region" description="Helical" evidence="1">
    <location>
        <begin position="389"/>
        <end position="407"/>
    </location>
</feature>
<organism evidence="2 3">
    <name type="scientific">Pricia mediterranea</name>
    <dbReference type="NCBI Taxonomy" id="3076079"/>
    <lineage>
        <taxon>Bacteria</taxon>
        <taxon>Pseudomonadati</taxon>
        <taxon>Bacteroidota</taxon>
        <taxon>Flavobacteriia</taxon>
        <taxon>Flavobacteriales</taxon>
        <taxon>Flavobacteriaceae</taxon>
        <taxon>Pricia</taxon>
    </lineage>
</organism>
<feature type="transmembrane region" description="Helical" evidence="1">
    <location>
        <begin position="65"/>
        <end position="85"/>
    </location>
</feature>
<evidence type="ECO:0000256" key="1">
    <source>
        <dbReference type="SAM" id="Phobius"/>
    </source>
</evidence>
<feature type="transmembrane region" description="Helical" evidence="1">
    <location>
        <begin position="167"/>
        <end position="188"/>
    </location>
</feature>
<feature type="transmembrane region" description="Helical" evidence="1">
    <location>
        <begin position="208"/>
        <end position="228"/>
    </location>
</feature>